<dbReference type="Proteomes" id="UP000623129">
    <property type="component" value="Unassembled WGS sequence"/>
</dbReference>
<evidence type="ECO:0000313" key="6">
    <source>
        <dbReference type="Proteomes" id="UP000623129"/>
    </source>
</evidence>
<feature type="domain" description="RST" evidence="4">
    <location>
        <begin position="389"/>
        <end position="460"/>
    </location>
</feature>
<dbReference type="PANTHER" id="PTHR32263:SF17">
    <property type="entry name" value="OS04G0672200 PROTEIN"/>
    <property type="match status" value="1"/>
</dbReference>
<dbReference type="PANTHER" id="PTHR32263">
    <property type="entry name" value="INACTIVE POLY [ADP-RIBOSE] POLYMERASE SRO4-RELATED"/>
    <property type="match status" value="1"/>
</dbReference>
<accession>A0A833R145</accession>
<dbReference type="Gene3D" id="3.90.228.10">
    <property type="match status" value="1"/>
</dbReference>
<evidence type="ECO:0000259" key="4">
    <source>
        <dbReference type="PROSITE" id="PS51879"/>
    </source>
</evidence>
<gene>
    <name evidence="5" type="ORF">FCM35_KLT02984</name>
</gene>
<keyword evidence="6" id="KW-1185">Reference proteome</keyword>
<keyword evidence="2" id="KW-0539">Nucleus</keyword>
<reference evidence="5" key="1">
    <citation type="submission" date="2020-01" db="EMBL/GenBank/DDBJ databases">
        <title>Genome sequence of Kobresia littledalei, the first chromosome-level genome in the family Cyperaceae.</title>
        <authorList>
            <person name="Qu G."/>
        </authorList>
    </citation>
    <scope>NUCLEOTIDE SEQUENCE</scope>
    <source>
        <strain evidence="5">C.B.Clarke</strain>
        <tissue evidence="5">Leaf</tissue>
    </source>
</reference>
<dbReference type="Pfam" id="PF12174">
    <property type="entry name" value="RST"/>
    <property type="match status" value="1"/>
</dbReference>
<dbReference type="GO" id="GO:0005634">
    <property type="term" value="C:nucleus"/>
    <property type="evidence" value="ECO:0007669"/>
    <property type="project" value="UniProtKB-SubCell"/>
</dbReference>
<dbReference type="PROSITE" id="PS51879">
    <property type="entry name" value="RST"/>
    <property type="match status" value="1"/>
</dbReference>
<evidence type="ECO:0000313" key="5">
    <source>
        <dbReference type="EMBL" id="KAF3331578.1"/>
    </source>
</evidence>
<name>A0A833R145_9POAL</name>
<dbReference type="Pfam" id="PF23467">
    <property type="entry name" value="WWE_5"/>
    <property type="match status" value="1"/>
</dbReference>
<dbReference type="InterPro" id="IPR057823">
    <property type="entry name" value="WWE_RCD1"/>
</dbReference>
<comment type="caution">
    <text evidence="5">The sequence shown here is derived from an EMBL/GenBank/DDBJ whole genome shotgun (WGS) entry which is preliminary data.</text>
</comment>
<dbReference type="InterPro" id="IPR022003">
    <property type="entry name" value="RST"/>
</dbReference>
<organism evidence="5 6">
    <name type="scientific">Carex littledalei</name>
    <dbReference type="NCBI Taxonomy" id="544730"/>
    <lineage>
        <taxon>Eukaryota</taxon>
        <taxon>Viridiplantae</taxon>
        <taxon>Streptophyta</taxon>
        <taxon>Embryophyta</taxon>
        <taxon>Tracheophyta</taxon>
        <taxon>Spermatophyta</taxon>
        <taxon>Magnoliopsida</taxon>
        <taxon>Liliopsida</taxon>
        <taxon>Poales</taxon>
        <taxon>Cyperaceae</taxon>
        <taxon>Cyperoideae</taxon>
        <taxon>Cariceae</taxon>
        <taxon>Carex</taxon>
        <taxon>Carex subgen. Euthyceras</taxon>
    </lineage>
</organism>
<dbReference type="EMBL" id="SWLB01000012">
    <property type="protein sequence ID" value="KAF3331578.1"/>
    <property type="molecule type" value="Genomic_DNA"/>
</dbReference>
<evidence type="ECO:0000256" key="2">
    <source>
        <dbReference type="ARBA" id="ARBA00023242"/>
    </source>
</evidence>
<evidence type="ECO:0000256" key="3">
    <source>
        <dbReference type="SAM" id="MobiDB-lite"/>
    </source>
</evidence>
<comment type="subcellular location">
    <subcellularLocation>
        <location evidence="1">Nucleus</location>
    </subcellularLocation>
</comment>
<evidence type="ECO:0000256" key="1">
    <source>
        <dbReference type="ARBA" id="ARBA00004123"/>
    </source>
</evidence>
<dbReference type="InterPro" id="IPR044964">
    <property type="entry name" value="RCD1/SRO1-5"/>
</dbReference>
<dbReference type="OrthoDB" id="6133115at2759"/>
<feature type="region of interest" description="Disordered" evidence="3">
    <location>
        <begin position="507"/>
        <end position="538"/>
    </location>
</feature>
<protein>
    <submittedName>
        <fullName evidence="5">Putative inactive poly</fullName>
    </submittedName>
</protein>
<dbReference type="SUPFAM" id="SSF56399">
    <property type="entry name" value="ADP-ribosylation"/>
    <property type="match status" value="1"/>
</dbReference>
<dbReference type="AlphaFoldDB" id="A0A833R145"/>
<sequence length="574" mass="63473">MSSSEPSGLKRKLTDACTCSTSEPKVSRIVSQNHPISRSQKRHCCCPMPMQPTLAESCLSYLRSGTPARVMFYSQTQWCTFPEPALRVLIKGFKEDKSSTIVFSDGQTILVDFLSMTAVNLKTKKQRSIAWIDEAGECFFPPLFIDQECSKDLHEAQPGRAERFIERALHQSQSSGLSPADMLRKKIVPVEKDSQLFLSIQNLFLSGMGPFAAPDIVLQIYRYYPDGSDGVAQSRLVEFERRMGIDMAGKEGGKGVDVTSGWFGCGKIEMAKVLIYGFSKAVKPNEGTSGTDLYIMPEDRSFACVNFCDVDEKGVQYMLLCRVIPSFPKESNGLKPKYYFVPSVDADTCIYPEYVVTFKLSPVVRGKRNHSFMFPTSFNLFVQIISNEAGPTSPWMSFTGLFAEIQDEICPIARELLALHYDELKKKIITREELVKKIRIIVGDELLRSTLTKLQHTPSSWNGNLVANANQHDVMGAVSELMSGPPISAVCDSGLVDTSLSVAIGTNRESRSKGASHAHPKRTVHDSALPMTSHHGTDPDSGVDMCYLSIEQGMKLNNAAIDSILRAAKLEPGP</sequence>
<proteinExistence type="predicted"/>